<keyword evidence="2" id="KW-1185">Reference proteome</keyword>
<dbReference type="EMBL" id="FAOZ01000024">
    <property type="protein sequence ID" value="CUU59111.1"/>
    <property type="molecule type" value="Genomic_DNA"/>
</dbReference>
<evidence type="ECO:0000313" key="1">
    <source>
        <dbReference type="EMBL" id="CUU59111.1"/>
    </source>
</evidence>
<dbReference type="AlphaFoldDB" id="A0A0S4QU08"/>
<reference evidence="2" key="1">
    <citation type="submission" date="2015-11" db="EMBL/GenBank/DDBJ databases">
        <authorList>
            <person name="Varghese N."/>
        </authorList>
    </citation>
    <scope>NUCLEOTIDE SEQUENCE [LARGE SCALE GENOMIC DNA]</scope>
    <source>
        <strain evidence="2">DSM 45899</strain>
    </source>
</reference>
<accession>A0A0S4QU08</accession>
<protein>
    <submittedName>
        <fullName evidence="1">Uncharacterized protein</fullName>
    </submittedName>
</protein>
<sequence length="95" mass="10908">MSRQELAERVNRWIYEQDQTITEIDANYIGKLERGVIRWPQRRYREALRAILRAETDRDLGFHRPVQSANGGVEVDRQQFLRAAAVASAATALPA</sequence>
<dbReference type="Proteomes" id="UP000198802">
    <property type="component" value="Unassembled WGS sequence"/>
</dbReference>
<proteinExistence type="predicted"/>
<organism evidence="1 2">
    <name type="scientific">Parafrankia irregularis</name>
    <dbReference type="NCBI Taxonomy" id="795642"/>
    <lineage>
        <taxon>Bacteria</taxon>
        <taxon>Bacillati</taxon>
        <taxon>Actinomycetota</taxon>
        <taxon>Actinomycetes</taxon>
        <taxon>Frankiales</taxon>
        <taxon>Frankiaceae</taxon>
        <taxon>Parafrankia</taxon>
    </lineage>
</organism>
<evidence type="ECO:0000313" key="2">
    <source>
        <dbReference type="Proteomes" id="UP000198802"/>
    </source>
</evidence>
<gene>
    <name evidence="1" type="ORF">Ga0074812_124136</name>
</gene>
<name>A0A0S4QU08_9ACTN</name>